<feature type="transmembrane region" description="Helical" evidence="1">
    <location>
        <begin position="129"/>
        <end position="153"/>
    </location>
</feature>
<proteinExistence type="predicted"/>
<protein>
    <submittedName>
        <fullName evidence="2">Uncharacterized protein</fullName>
    </submittedName>
</protein>
<evidence type="ECO:0000256" key="1">
    <source>
        <dbReference type="SAM" id="Phobius"/>
    </source>
</evidence>
<feature type="transmembrane region" description="Helical" evidence="1">
    <location>
        <begin position="59"/>
        <end position="78"/>
    </location>
</feature>
<keyword evidence="1" id="KW-0472">Membrane</keyword>
<sequence length="167" mass="19028">MKQNKQMLKIIGYVVRGEKEKFILKNGVLGRGVVLVTLLSIVLGYVLGEINEDFSRFLIYLGVKVILGVIIGYFIGVNEWKFYYSIINEDYDKKVYKKMAILNGIVGWGLLCFLVQIENYIGDLTFTLIMIPVGIVLWIAGGAFFGYIMWSFIDVNGIRSSAREYNQ</sequence>
<keyword evidence="1" id="KW-0812">Transmembrane</keyword>
<dbReference type="Proteomes" id="UP001056429">
    <property type="component" value="Unassembled WGS sequence"/>
</dbReference>
<feature type="transmembrane region" description="Helical" evidence="1">
    <location>
        <begin position="28"/>
        <end position="47"/>
    </location>
</feature>
<reference evidence="2" key="1">
    <citation type="journal article" date="2021" name="mSystems">
        <title>Bacteria and Archaea Synergistically Convert Glycine Betaine to Biogenic Methane in the Formosa Cold Seep of the South China Sea.</title>
        <authorList>
            <person name="Li L."/>
            <person name="Zhang W."/>
            <person name="Zhang S."/>
            <person name="Song L."/>
            <person name="Sun Q."/>
            <person name="Zhang H."/>
            <person name="Xiang H."/>
            <person name="Dong X."/>
        </authorList>
    </citation>
    <scope>NUCLEOTIDE SEQUENCE</scope>
    <source>
        <strain evidence="2">ZWT</strain>
    </source>
</reference>
<organism evidence="2 3">
    <name type="scientific">Oceanirhabdus seepicola</name>
    <dbReference type="NCBI Taxonomy" id="2828781"/>
    <lineage>
        <taxon>Bacteria</taxon>
        <taxon>Bacillati</taxon>
        <taxon>Bacillota</taxon>
        <taxon>Clostridia</taxon>
        <taxon>Eubacteriales</taxon>
        <taxon>Clostridiaceae</taxon>
        <taxon>Oceanirhabdus</taxon>
    </lineage>
</organism>
<feature type="transmembrane region" description="Helical" evidence="1">
    <location>
        <begin position="99"/>
        <end position="117"/>
    </location>
</feature>
<evidence type="ECO:0000313" key="2">
    <source>
        <dbReference type="EMBL" id="MCM1991525.1"/>
    </source>
</evidence>
<name>A0A9J6P6U2_9CLOT</name>
<keyword evidence="1" id="KW-1133">Transmembrane helix</keyword>
<accession>A0A9J6P6U2</accession>
<comment type="caution">
    <text evidence="2">The sequence shown here is derived from an EMBL/GenBank/DDBJ whole genome shotgun (WGS) entry which is preliminary data.</text>
</comment>
<dbReference type="RefSeq" id="WP_250860649.1">
    <property type="nucleotide sequence ID" value="NZ_JAGSOJ010000004.1"/>
</dbReference>
<gene>
    <name evidence="2" type="ORF">KDK92_17460</name>
</gene>
<dbReference type="EMBL" id="JAGSOJ010000004">
    <property type="protein sequence ID" value="MCM1991525.1"/>
    <property type="molecule type" value="Genomic_DNA"/>
</dbReference>
<evidence type="ECO:0000313" key="3">
    <source>
        <dbReference type="Proteomes" id="UP001056429"/>
    </source>
</evidence>
<dbReference type="AlphaFoldDB" id="A0A9J6P6U2"/>
<reference evidence="2" key="2">
    <citation type="submission" date="2021-04" db="EMBL/GenBank/DDBJ databases">
        <authorList>
            <person name="Dong X."/>
        </authorList>
    </citation>
    <scope>NUCLEOTIDE SEQUENCE</scope>
    <source>
        <strain evidence="2">ZWT</strain>
    </source>
</reference>
<keyword evidence="3" id="KW-1185">Reference proteome</keyword>